<dbReference type="InterPro" id="IPR007197">
    <property type="entry name" value="rSAM"/>
</dbReference>
<keyword evidence="5" id="KW-0411">Iron-sulfur</keyword>
<dbReference type="PROSITE" id="PS51332">
    <property type="entry name" value="B12_BINDING"/>
    <property type="match status" value="1"/>
</dbReference>
<feature type="non-terminal residue" evidence="7">
    <location>
        <position position="275"/>
    </location>
</feature>
<dbReference type="GO" id="GO:0051536">
    <property type="term" value="F:iron-sulfur cluster binding"/>
    <property type="evidence" value="ECO:0007669"/>
    <property type="project" value="UniProtKB-KW"/>
</dbReference>
<dbReference type="SFLD" id="SFLDG01082">
    <property type="entry name" value="B12-binding_domain_containing"/>
    <property type="match status" value="1"/>
</dbReference>
<evidence type="ECO:0000256" key="2">
    <source>
        <dbReference type="ARBA" id="ARBA00022691"/>
    </source>
</evidence>
<dbReference type="GO" id="GO:0031419">
    <property type="term" value="F:cobalamin binding"/>
    <property type="evidence" value="ECO:0007669"/>
    <property type="project" value="InterPro"/>
</dbReference>
<dbReference type="SUPFAM" id="SSF102114">
    <property type="entry name" value="Radical SAM enzymes"/>
    <property type="match status" value="1"/>
</dbReference>
<proteinExistence type="predicted"/>
<dbReference type="SFLD" id="SFLDS00029">
    <property type="entry name" value="Radical_SAM"/>
    <property type="match status" value="1"/>
</dbReference>
<dbReference type="GO" id="GO:0005829">
    <property type="term" value="C:cytosol"/>
    <property type="evidence" value="ECO:0007669"/>
    <property type="project" value="TreeGrafter"/>
</dbReference>
<accession>X1HVQ4</accession>
<sequence length="275" mass="31337">FNHGIAALSGCLKARGHATGLININEALYDVPTDEQIIEKLRAFKPDFVAFSVMTQQYKFALRLARRIKAAIPDLPIGIGGVHTIMCTQQVKNDEFWDFIGIGECDEAFPELIDKMAAGGQDFRSVRNFCVRRADGTYQQNPLGPYPSLEALAPKDYEIFDLPHMLRRKNGWQSVLTSRGCPYRCTYCFNHELADRYLEEGGHTRKSYLRHYPITRIMGELKELKKHHPSIETFIFDDDLFTLDKQYCISFAKAYADAELGVPYVLNAHVQAFSE</sequence>
<evidence type="ECO:0000259" key="6">
    <source>
        <dbReference type="PROSITE" id="PS51332"/>
    </source>
</evidence>
<protein>
    <recommendedName>
        <fullName evidence="6">B12-binding domain-containing protein</fullName>
    </recommendedName>
</protein>
<comment type="cofactor">
    <cofactor evidence="1">
        <name>[4Fe-4S] cluster</name>
        <dbReference type="ChEBI" id="CHEBI:49883"/>
    </cofactor>
</comment>
<gene>
    <name evidence="7" type="ORF">S03H2_39513</name>
</gene>
<comment type="caution">
    <text evidence="7">The sequence shown here is derived from an EMBL/GenBank/DDBJ whole genome shotgun (WGS) entry which is preliminary data.</text>
</comment>
<reference evidence="7" key="1">
    <citation type="journal article" date="2014" name="Front. Microbiol.">
        <title>High frequency of phylogenetically diverse reductive dehalogenase-homologous genes in deep subseafloor sedimentary metagenomes.</title>
        <authorList>
            <person name="Kawai M."/>
            <person name="Futagami T."/>
            <person name="Toyoda A."/>
            <person name="Takaki Y."/>
            <person name="Nishi S."/>
            <person name="Hori S."/>
            <person name="Arai W."/>
            <person name="Tsubouchi T."/>
            <person name="Morono Y."/>
            <person name="Uchiyama I."/>
            <person name="Ito T."/>
            <person name="Fujiyama A."/>
            <person name="Inagaki F."/>
            <person name="Takami H."/>
        </authorList>
    </citation>
    <scope>NUCLEOTIDE SEQUENCE</scope>
    <source>
        <strain evidence="7">Expedition CK06-06</strain>
    </source>
</reference>
<evidence type="ECO:0000256" key="3">
    <source>
        <dbReference type="ARBA" id="ARBA00022723"/>
    </source>
</evidence>
<feature type="non-terminal residue" evidence="7">
    <location>
        <position position="1"/>
    </location>
</feature>
<evidence type="ECO:0000313" key="7">
    <source>
        <dbReference type="EMBL" id="GAH49383.1"/>
    </source>
</evidence>
<dbReference type="CDD" id="cd02068">
    <property type="entry name" value="radical_SAM_B12_BD"/>
    <property type="match status" value="1"/>
</dbReference>
<dbReference type="InterPro" id="IPR058240">
    <property type="entry name" value="rSAM_sf"/>
</dbReference>
<dbReference type="AlphaFoldDB" id="X1HVQ4"/>
<dbReference type="GO" id="GO:0046872">
    <property type="term" value="F:metal ion binding"/>
    <property type="evidence" value="ECO:0007669"/>
    <property type="project" value="UniProtKB-KW"/>
</dbReference>
<evidence type="ECO:0000256" key="5">
    <source>
        <dbReference type="ARBA" id="ARBA00023014"/>
    </source>
</evidence>
<dbReference type="PANTHER" id="PTHR43409:SF16">
    <property type="entry name" value="SLR0320 PROTEIN"/>
    <property type="match status" value="1"/>
</dbReference>
<evidence type="ECO:0000256" key="4">
    <source>
        <dbReference type="ARBA" id="ARBA00023004"/>
    </source>
</evidence>
<keyword evidence="3" id="KW-0479">Metal-binding</keyword>
<dbReference type="InterPro" id="IPR036724">
    <property type="entry name" value="Cobalamin-bd_sf"/>
</dbReference>
<dbReference type="Pfam" id="PF02310">
    <property type="entry name" value="B12-binding"/>
    <property type="match status" value="1"/>
</dbReference>
<dbReference type="Gene3D" id="3.40.50.280">
    <property type="entry name" value="Cobalamin-binding domain"/>
    <property type="match status" value="1"/>
</dbReference>
<organism evidence="7">
    <name type="scientific">marine sediment metagenome</name>
    <dbReference type="NCBI Taxonomy" id="412755"/>
    <lineage>
        <taxon>unclassified sequences</taxon>
        <taxon>metagenomes</taxon>
        <taxon>ecological metagenomes</taxon>
    </lineage>
</organism>
<keyword evidence="2" id="KW-0949">S-adenosyl-L-methionine</keyword>
<keyword evidence="4" id="KW-0408">Iron</keyword>
<dbReference type="PANTHER" id="PTHR43409">
    <property type="entry name" value="ANAEROBIC MAGNESIUM-PROTOPORPHYRIN IX MONOMETHYL ESTER CYCLASE-RELATED"/>
    <property type="match status" value="1"/>
</dbReference>
<dbReference type="SUPFAM" id="SSF52242">
    <property type="entry name" value="Cobalamin (vitamin B12)-binding domain"/>
    <property type="match status" value="1"/>
</dbReference>
<dbReference type="InterPro" id="IPR006158">
    <property type="entry name" value="Cobalamin-bd"/>
</dbReference>
<name>X1HVQ4_9ZZZZ</name>
<dbReference type="EMBL" id="BARU01024438">
    <property type="protein sequence ID" value="GAH49383.1"/>
    <property type="molecule type" value="Genomic_DNA"/>
</dbReference>
<dbReference type="InterPro" id="IPR051198">
    <property type="entry name" value="BchE-like"/>
</dbReference>
<feature type="domain" description="B12-binding" evidence="6">
    <location>
        <begin position="1"/>
        <end position="123"/>
    </location>
</feature>
<evidence type="ECO:0000256" key="1">
    <source>
        <dbReference type="ARBA" id="ARBA00001966"/>
    </source>
</evidence>
<dbReference type="GO" id="GO:0003824">
    <property type="term" value="F:catalytic activity"/>
    <property type="evidence" value="ECO:0007669"/>
    <property type="project" value="InterPro"/>
</dbReference>